<keyword evidence="3" id="KW-1185">Reference proteome</keyword>
<feature type="transmembrane region" description="Helical" evidence="1">
    <location>
        <begin position="79"/>
        <end position="97"/>
    </location>
</feature>
<evidence type="ECO:0000313" key="3">
    <source>
        <dbReference type="Proteomes" id="UP000614200"/>
    </source>
</evidence>
<keyword evidence="1" id="KW-1133">Transmembrane helix</keyword>
<feature type="transmembrane region" description="Helical" evidence="1">
    <location>
        <begin position="109"/>
        <end position="129"/>
    </location>
</feature>
<proteinExistence type="predicted"/>
<organism evidence="2 3">
    <name type="scientific">Fusibacter ferrireducens</name>
    <dbReference type="NCBI Taxonomy" id="2785058"/>
    <lineage>
        <taxon>Bacteria</taxon>
        <taxon>Bacillati</taxon>
        <taxon>Bacillota</taxon>
        <taxon>Clostridia</taxon>
        <taxon>Eubacteriales</taxon>
        <taxon>Eubacteriales Family XII. Incertae Sedis</taxon>
        <taxon>Fusibacter</taxon>
    </lineage>
</organism>
<gene>
    <name evidence="2" type="ORF">ISU02_12810</name>
</gene>
<protein>
    <submittedName>
        <fullName evidence="2">Uncharacterized protein</fullName>
    </submittedName>
</protein>
<name>A0ABR9ZV03_9FIRM</name>
<dbReference type="EMBL" id="JADKNH010000007">
    <property type="protein sequence ID" value="MBF4693993.1"/>
    <property type="molecule type" value="Genomic_DNA"/>
</dbReference>
<feature type="transmembrane region" description="Helical" evidence="1">
    <location>
        <begin position="38"/>
        <end position="58"/>
    </location>
</feature>
<reference evidence="2 3" key="1">
    <citation type="submission" date="2020-11" db="EMBL/GenBank/DDBJ databases">
        <title>Fusibacter basophilias sp. nov.</title>
        <authorList>
            <person name="Qiu D."/>
        </authorList>
    </citation>
    <scope>NUCLEOTIDE SEQUENCE [LARGE SCALE GENOMIC DNA]</scope>
    <source>
        <strain evidence="2 3">Q10-2</strain>
    </source>
</reference>
<accession>A0ABR9ZV03</accession>
<feature type="transmembrane region" description="Helical" evidence="1">
    <location>
        <begin position="12"/>
        <end position="32"/>
    </location>
</feature>
<dbReference type="Proteomes" id="UP000614200">
    <property type="component" value="Unassembled WGS sequence"/>
</dbReference>
<keyword evidence="1" id="KW-0812">Transmembrane</keyword>
<evidence type="ECO:0000256" key="1">
    <source>
        <dbReference type="SAM" id="Phobius"/>
    </source>
</evidence>
<dbReference type="RefSeq" id="WP_194702229.1">
    <property type="nucleotide sequence ID" value="NZ_JADKNH010000007.1"/>
</dbReference>
<comment type="caution">
    <text evidence="2">The sequence shown here is derived from an EMBL/GenBank/DDBJ whole genome shotgun (WGS) entry which is preliminary data.</text>
</comment>
<keyword evidence="1" id="KW-0472">Membrane</keyword>
<sequence length="137" mass="16191">MDRSDSHAEKQILKILLFALSIFFILDCYAISRHFFNLYNIVFMLTIYPIMFVVALKFNDAIEHLINDNAKSEKTRKRFFFLLALFMAFIASTDNFLEYSMISLSSGIINYSMHYFLRFCVIYSIILIFSKSMKKNL</sequence>
<evidence type="ECO:0000313" key="2">
    <source>
        <dbReference type="EMBL" id="MBF4693993.1"/>
    </source>
</evidence>